<dbReference type="RefSeq" id="WP_132323121.1">
    <property type="nucleotide sequence ID" value="NZ_SMKR01000100.1"/>
</dbReference>
<evidence type="ECO:0000313" key="1">
    <source>
        <dbReference type="EMBL" id="TDD20663.1"/>
    </source>
</evidence>
<accession>A0A4R4WST8</accession>
<reference evidence="1 2" key="1">
    <citation type="submission" date="2019-02" db="EMBL/GenBank/DDBJ databases">
        <title>Draft genome sequences of novel Actinobacteria.</title>
        <authorList>
            <person name="Sahin N."/>
            <person name="Ay H."/>
            <person name="Saygin H."/>
        </authorList>
    </citation>
    <scope>NUCLEOTIDE SEQUENCE [LARGE SCALE GENOMIC DNA]</scope>
    <source>
        <strain evidence="1 2">16K104</strain>
    </source>
</reference>
<dbReference type="Pfam" id="PF12982">
    <property type="entry name" value="DUF3866"/>
    <property type="match status" value="1"/>
</dbReference>
<protein>
    <submittedName>
        <fullName evidence="1">DUF3866 family protein</fullName>
    </submittedName>
</protein>
<dbReference type="InterPro" id="IPR024479">
    <property type="entry name" value="DUF3866"/>
</dbReference>
<evidence type="ECO:0000313" key="2">
    <source>
        <dbReference type="Proteomes" id="UP000295172"/>
    </source>
</evidence>
<dbReference type="EMBL" id="SMKR01000100">
    <property type="protein sequence ID" value="TDD20663.1"/>
    <property type="molecule type" value="Genomic_DNA"/>
</dbReference>
<name>A0A4R4WST8_9ACTN</name>
<dbReference type="Proteomes" id="UP000295172">
    <property type="component" value="Unassembled WGS sequence"/>
</dbReference>
<dbReference type="AlphaFoldDB" id="A0A4R4WST8"/>
<feature type="non-terminal residue" evidence="1">
    <location>
        <position position="1"/>
    </location>
</feature>
<comment type="caution">
    <text evidence="1">The sequence shown here is derived from an EMBL/GenBank/DDBJ whole genome shotgun (WGS) entry which is preliminary data.</text>
</comment>
<organism evidence="1 2">
    <name type="scientific">Kribbella turkmenica</name>
    <dbReference type="NCBI Taxonomy" id="2530375"/>
    <lineage>
        <taxon>Bacteria</taxon>
        <taxon>Bacillati</taxon>
        <taxon>Actinomycetota</taxon>
        <taxon>Actinomycetes</taxon>
        <taxon>Propionibacteriales</taxon>
        <taxon>Kribbellaceae</taxon>
        <taxon>Kribbella</taxon>
    </lineage>
</organism>
<sequence>ISEADPRPRHRGISHHSLTAYGRVALQPADVVVPDLAGEFGDAVRDAAEPLKARHRVVRVGVDGLYDAMRAAPVKLSTMGRDLDGDRAYFEAAAAAGRHAAGLVDVPPPGLGSQYS</sequence>
<gene>
    <name evidence="1" type="ORF">E1218_22065</name>
</gene>
<proteinExistence type="predicted"/>
<keyword evidence="2" id="KW-1185">Reference proteome</keyword>
<dbReference type="OrthoDB" id="3401376at2"/>